<protein>
    <submittedName>
        <fullName evidence="1">Uncharacterized protein</fullName>
    </submittedName>
</protein>
<organism evidence="1 2">
    <name type="scientific">Natronomonas aquatica</name>
    <dbReference type="NCBI Taxonomy" id="2841590"/>
    <lineage>
        <taxon>Archaea</taxon>
        <taxon>Methanobacteriati</taxon>
        <taxon>Methanobacteriota</taxon>
        <taxon>Stenosarchaea group</taxon>
        <taxon>Halobacteria</taxon>
        <taxon>Halobacteriales</taxon>
        <taxon>Natronomonadaceae</taxon>
        <taxon>Natronomonas</taxon>
    </lineage>
</organism>
<dbReference type="AlphaFoldDB" id="A0A9R1D783"/>
<name>A0A9R1D783_9EURY</name>
<evidence type="ECO:0000313" key="1">
    <source>
        <dbReference type="EMBL" id="MCQ4334297.1"/>
    </source>
</evidence>
<dbReference type="Pfam" id="PF25256">
    <property type="entry name" value="DUF7857"/>
    <property type="match status" value="1"/>
</dbReference>
<evidence type="ECO:0000313" key="2">
    <source>
        <dbReference type="Proteomes" id="UP001139494"/>
    </source>
</evidence>
<proteinExistence type="predicted"/>
<dbReference type="InterPro" id="IPR057179">
    <property type="entry name" value="DUF7857"/>
</dbReference>
<comment type="caution">
    <text evidence="1">The sequence shown here is derived from an EMBL/GenBank/DDBJ whole genome shotgun (WGS) entry which is preliminary data.</text>
</comment>
<dbReference type="EMBL" id="JAHLKM010000021">
    <property type="protein sequence ID" value="MCQ4334297.1"/>
    <property type="molecule type" value="Genomic_DNA"/>
</dbReference>
<gene>
    <name evidence="1" type="ORF">KM295_12565</name>
</gene>
<dbReference type="RefSeq" id="WP_256030333.1">
    <property type="nucleotide sequence ID" value="NZ_JAHLKM010000021.1"/>
</dbReference>
<sequence length="182" mass="19182">MPRLSVRTDRIDSVTFVAAVIESDTPRLVRLETRFDGTVWPPRSNGAVADGWDADGVTLEIEAGATAVGFATPAVTSDRPLEVAHSEPQGTPPDGIERWIERIEARTEAAEALAAAADVPTATEAIDDIGGLGAVETLAGELARDRRVAAELSIVPDELCERLEDVEIPATTLATLAGADRS</sequence>
<dbReference type="Proteomes" id="UP001139494">
    <property type="component" value="Unassembled WGS sequence"/>
</dbReference>
<accession>A0A9R1D783</accession>
<keyword evidence="2" id="KW-1185">Reference proteome</keyword>
<reference evidence="1" key="1">
    <citation type="journal article" date="2023" name="Front. Microbiol.">
        <title>Genomic-based phylogenetic and metabolic analyses of the genus Natronomonas, and description of Natronomonas aquatica sp. nov.</title>
        <authorList>
            <person name="Garcia-Roldan A."/>
            <person name="Duran-Viseras A."/>
            <person name="de la Haba R.R."/>
            <person name="Corral P."/>
            <person name="Sanchez-Porro C."/>
            <person name="Ventosa A."/>
        </authorList>
    </citation>
    <scope>NUCLEOTIDE SEQUENCE</scope>
    <source>
        <strain evidence="1">F2-12</strain>
    </source>
</reference>